<organism evidence="1">
    <name type="scientific">uncultured bacterium fosmid pJB89E1</name>
    <dbReference type="NCBI Taxonomy" id="1478073"/>
    <lineage>
        <taxon>Bacteria</taxon>
        <taxon>environmental samples</taxon>
    </lineage>
</organism>
<dbReference type="EMBL" id="KF540245">
    <property type="protein sequence ID" value="AIF26754.1"/>
    <property type="molecule type" value="Genomic_DNA"/>
</dbReference>
<sequence length="140" mass="15475">MQRMYRYSESEHDFIMIDGRNVEIPRFRRRSDVHTLCLLHGADGIAILNEPAAGTGADFCLEFFAADGSKTIPPKSVQACSVAFADLLGILPFHSQNYKFSDESGVHDAMIMSHLGECKVVKIDKNKEPASALCLGELEI</sequence>
<dbReference type="Gene3D" id="3.10.310.10">
    <property type="entry name" value="Diaminopimelate Epimerase, Chain A, domain 1"/>
    <property type="match status" value="1"/>
</dbReference>
<accession>A0A0H3U818</accession>
<dbReference type="AlphaFoldDB" id="A0A0H3U818"/>
<proteinExistence type="predicted"/>
<name>A0A0H3U818_9BACT</name>
<protein>
    <submittedName>
        <fullName evidence="1">Uncharacterized protein</fullName>
    </submittedName>
</protein>
<evidence type="ECO:0000313" key="1">
    <source>
        <dbReference type="EMBL" id="AIF26754.1"/>
    </source>
</evidence>
<reference evidence="1" key="1">
    <citation type="submission" date="2013-08" db="EMBL/GenBank/DDBJ databases">
        <title>Comparison of modified E. coli strains.</title>
        <authorList>
            <person name="Juergensen J."/>
            <person name="Bonge A."/>
            <person name="Streit W.R."/>
        </authorList>
    </citation>
    <scope>NUCLEOTIDE SEQUENCE</scope>
</reference>